<dbReference type="RefSeq" id="WP_119932335.1">
    <property type="nucleotide sequence ID" value="NZ_JAAVUN010000004.1"/>
</dbReference>
<dbReference type="Proteomes" id="UP000521379">
    <property type="component" value="Unassembled WGS sequence"/>
</dbReference>
<evidence type="ECO:0000256" key="1">
    <source>
        <dbReference type="SAM" id="MobiDB-lite"/>
    </source>
</evidence>
<reference evidence="3 4" key="1">
    <citation type="submission" date="2020-02" db="EMBL/GenBank/DDBJ databases">
        <authorList>
            <person name="Sun Q."/>
        </authorList>
    </citation>
    <scope>NUCLEOTIDE SEQUENCE [LARGE SCALE GENOMIC DNA]</scope>
    <source>
        <strain evidence="3 4">YIM 13062</strain>
    </source>
</reference>
<protein>
    <submittedName>
        <fullName evidence="3">Uncharacterized protein</fullName>
    </submittedName>
</protein>
<feature type="compositionally biased region" description="Pro residues" evidence="1">
    <location>
        <begin position="1"/>
        <end position="18"/>
    </location>
</feature>
<keyword evidence="2" id="KW-0472">Membrane</keyword>
<evidence type="ECO:0000313" key="3">
    <source>
        <dbReference type="EMBL" id="NKE09047.1"/>
    </source>
</evidence>
<gene>
    <name evidence="3" type="ORF">GTW58_03625</name>
</gene>
<name>A0A846TUX6_9MICC</name>
<feature type="transmembrane region" description="Helical" evidence="2">
    <location>
        <begin position="68"/>
        <end position="91"/>
    </location>
</feature>
<keyword evidence="2" id="KW-1133">Transmembrane helix</keyword>
<feature type="region of interest" description="Disordered" evidence="1">
    <location>
        <begin position="1"/>
        <end position="41"/>
    </location>
</feature>
<evidence type="ECO:0000313" key="4">
    <source>
        <dbReference type="Proteomes" id="UP000521379"/>
    </source>
</evidence>
<sequence>MSSAPSRPPSPPRTPTPGPDGSQDSGNSTTAGHRGGPDADPARKPLGMALLSLGAAGAAMFMTSGPLWMTVAGVVSGVAAMVFAVMALLGLRRARRRLLILVATMVAVAVAGFALLTGGIRLVFWDTVSGYEQCVSQSVTISGQAACQESMEDDLRGLLLPGMN</sequence>
<dbReference type="EMBL" id="JAAVUN010000004">
    <property type="protein sequence ID" value="NKE09047.1"/>
    <property type="molecule type" value="Genomic_DNA"/>
</dbReference>
<comment type="caution">
    <text evidence="3">The sequence shown here is derived from an EMBL/GenBank/DDBJ whole genome shotgun (WGS) entry which is preliminary data.</text>
</comment>
<dbReference type="AlphaFoldDB" id="A0A846TUX6"/>
<accession>A0A846TUX6</accession>
<organism evidence="3 4">
    <name type="scientific">Kocuria subflava</name>
    <dbReference type="NCBI Taxonomy" id="1736139"/>
    <lineage>
        <taxon>Bacteria</taxon>
        <taxon>Bacillati</taxon>
        <taxon>Actinomycetota</taxon>
        <taxon>Actinomycetes</taxon>
        <taxon>Micrococcales</taxon>
        <taxon>Micrococcaceae</taxon>
        <taxon>Kocuria</taxon>
    </lineage>
</organism>
<keyword evidence="4" id="KW-1185">Reference proteome</keyword>
<evidence type="ECO:0000256" key="2">
    <source>
        <dbReference type="SAM" id="Phobius"/>
    </source>
</evidence>
<proteinExistence type="predicted"/>
<keyword evidence="2" id="KW-0812">Transmembrane</keyword>
<feature type="transmembrane region" description="Helical" evidence="2">
    <location>
        <begin position="98"/>
        <end position="120"/>
    </location>
</feature>